<feature type="transmembrane region" description="Helical" evidence="1">
    <location>
        <begin position="187"/>
        <end position="209"/>
    </location>
</feature>
<feature type="transmembrane region" description="Helical" evidence="1">
    <location>
        <begin position="164"/>
        <end position="181"/>
    </location>
</feature>
<keyword evidence="1" id="KW-0472">Membrane</keyword>
<reference evidence="3 4" key="1">
    <citation type="journal article" date="2015" name="Genome Announc.">
        <title>Expanding the biotechnology potential of lactobacilli through comparative genomics of 213 strains and associated genera.</title>
        <authorList>
            <person name="Sun Z."/>
            <person name="Harris H.M."/>
            <person name="McCann A."/>
            <person name="Guo C."/>
            <person name="Argimon S."/>
            <person name="Zhang W."/>
            <person name="Yang X."/>
            <person name="Jeffery I.B."/>
            <person name="Cooney J.C."/>
            <person name="Kagawa T.F."/>
            <person name="Liu W."/>
            <person name="Song Y."/>
            <person name="Salvetti E."/>
            <person name="Wrobel A."/>
            <person name="Rasinkangas P."/>
            <person name="Parkhill J."/>
            <person name="Rea M.C."/>
            <person name="O'Sullivan O."/>
            <person name="Ritari J."/>
            <person name="Douillard F.P."/>
            <person name="Paul Ross R."/>
            <person name="Yang R."/>
            <person name="Briner A.E."/>
            <person name="Felis G.E."/>
            <person name="de Vos W.M."/>
            <person name="Barrangou R."/>
            <person name="Klaenhammer T.R."/>
            <person name="Caufield P.W."/>
            <person name="Cui Y."/>
            <person name="Zhang H."/>
            <person name="O'Toole P.W."/>
        </authorList>
    </citation>
    <scope>NUCLEOTIDE SEQUENCE [LARGE SCALE GENOMIC DNA]</scope>
    <source>
        <strain evidence="3 4">DSM 15814</strain>
    </source>
</reference>
<evidence type="ECO:0000256" key="1">
    <source>
        <dbReference type="SAM" id="Phobius"/>
    </source>
</evidence>
<dbReference type="PANTHER" id="PTHR37312">
    <property type="entry name" value="MEMBRANE-BOUND ACYLTRANSFERASE YKRP-RELATED"/>
    <property type="match status" value="1"/>
</dbReference>
<feature type="transmembrane region" description="Helical" evidence="1">
    <location>
        <begin position="7"/>
        <end position="26"/>
    </location>
</feature>
<keyword evidence="4" id="KW-1185">Reference proteome</keyword>
<dbReference type="OrthoDB" id="6623990at2"/>
<accession>A0A0R1RCF9</accession>
<dbReference type="GO" id="GO:0016747">
    <property type="term" value="F:acyltransferase activity, transferring groups other than amino-acyl groups"/>
    <property type="evidence" value="ECO:0007669"/>
    <property type="project" value="InterPro"/>
</dbReference>
<dbReference type="InterPro" id="IPR002656">
    <property type="entry name" value="Acyl_transf_3_dom"/>
</dbReference>
<dbReference type="PANTHER" id="PTHR37312:SF1">
    <property type="entry name" value="MEMBRANE-BOUND ACYLTRANSFERASE YKRP-RELATED"/>
    <property type="match status" value="1"/>
</dbReference>
<feature type="transmembrane region" description="Helical" evidence="1">
    <location>
        <begin position="295"/>
        <end position="316"/>
    </location>
</feature>
<dbReference type="InterPro" id="IPR052734">
    <property type="entry name" value="Nod_factor_acetyltransferase"/>
</dbReference>
<comment type="caution">
    <text evidence="3">The sequence shown here is derived from an EMBL/GenBank/DDBJ whole genome shotgun (WGS) entry which is preliminary data.</text>
</comment>
<keyword evidence="1" id="KW-1133">Transmembrane helix</keyword>
<dbReference type="eggNOG" id="COG3594">
    <property type="taxonomic scope" value="Bacteria"/>
</dbReference>
<organism evidence="3 4">
    <name type="scientific">Furfurilactobacillus rossiae DSM 15814</name>
    <dbReference type="NCBI Taxonomy" id="1114972"/>
    <lineage>
        <taxon>Bacteria</taxon>
        <taxon>Bacillati</taxon>
        <taxon>Bacillota</taxon>
        <taxon>Bacilli</taxon>
        <taxon>Lactobacillales</taxon>
        <taxon>Lactobacillaceae</taxon>
        <taxon>Furfurilactobacillus</taxon>
    </lineage>
</organism>
<feature type="transmembrane region" description="Helical" evidence="1">
    <location>
        <begin position="253"/>
        <end position="274"/>
    </location>
</feature>
<evidence type="ECO:0000259" key="2">
    <source>
        <dbReference type="Pfam" id="PF01757"/>
    </source>
</evidence>
<dbReference type="EMBL" id="AZFF01000039">
    <property type="protein sequence ID" value="KRL52474.1"/>
    <property type="molecule type" value="Genomic_DNA"/>
</dbReference>
<dbReference type="STRING" id="1114972.FD35_GL001928"/>
<dbReference type="PATRIC" id="fig|1114972.6.peg.1968"/>
<dbReference type="Proteomes" id="UP000051999">
    <property type="component" value="Unassembled WGS sequence"/>
</dbReference>
<keyword evidence="3" id="KW-0808">Transferase</keyword>
<keyword evidence="1" id="KW-0812">Transmembrane</keyword>
<protein>
    <submittedName>
        <fullName evidence="3">O-acetyltransferase</fullName>
    </submittedName>
</protein>
<proteinExistence type="predicted"/>
<feature type="domain" description="Acyltransferase 3" evidence="2">
    <location>
        <begin position="7"/>
        <end position="338"/>
    </location>
</feature>
<feature type="transmembrane region" description="Helical" evidence="1">
    <location>
        <begin position="322"/>
        <end position="345"/>
    </location>
</feature>
<sequence length="367" mass="41417">MRKKRIEWLDIARGITILAVVIGHTFQSQTFSMQTLPAKIIFAFHMPLFFIVSGYLFHQQRLRIVLRKGIRSLLVPYLGTSGIFIIAFVLAKFNILPDIFFSPFHDIRQLVVSILYGFGGGPFGTVNPFGWNIALIGIIWFLLAMFWTNLIFQAIYQYSKRYSNCDVVLAIFVSIIVVIGINLARLWILPLALDSAFLAVAFFYVGYLLQKIDLEALIRQPMIIFVMLLLWLVSAKNGLFQMSAISYIPSGNFLTAIIGGVSGTLVIFALSMFLKRFSRIKKTLSLLGRRSLVMMCFHAIDVGTLTISSAVLASTVNYPRAIVFIALMLARLITPIVFTLGMPYIPGLRAIYLPRRAQKRTETSQHK</sequence>
<gene>
    <name evidence="3" type="ORF">FD35_GL001928</name>
</gene>
<feature type="transmembrane region" description="Helical" evidence="1">
    <location>
        <begin position="216"/>
        <end position="233"/>
    </location>
</feature>
<feature type="transmembrane region" description="Helical" evidence="1">
    <location>
        <begin position="69"/>
        <end position="91"/>
    </location>
</feature>
<dbReference type="AlphaFoldDB" id="A0A0R1RCF9"/>
<evidence type="ECO:0000313" key="4">
    <source>
        <dbReference type="Proteomes" id="UP000051999"/>
    </source>
</evidence>
<dbReference type="Pfam" id="PF01757">
    <property type="entry name" value="Acyl_transf_3"/>
    <property type="match status" value="1"/>
</dbReference>
<feature type="transmembrane region" description="Helical" evidence="1">
    <location>
        <begin position="129"/>
        <end position="152"/>
    </location>
</feature>
<name>A0A0R1RCF9_9LACO</name>
<feature type="transmembrane region" description="Helical" evidence="1">
    <location>
        <begin position="38"/>
        <end position="57"/>
    </location>
</feature>
<evidence type="ECO:0000313" key="3">
    <source>
        <dbReference type="EMBL" id="KRL52474.1"/>
    </source>
</evidence>
<dbReference type="RefSeq" id="WP_017262759.1">
    <property type="nucleotide sequence ID" value="NZ_AZFF01000039.1"/>
</dbReference>